<feature type="chain" id="PRO_5034965519" description="Dol-P-Man:Man(5)GlcNAc(2)-PP-Dol alpha-1,3-mannosyltransferase" evidence="20">
    <location>
        <begin position="22"/>
        <end position="882"/>
    </location>
</feature>
<keyword evidence="10" id="KW-0256">Endoplasmic reticulum</keyword>
<evidence type="ECO:0000256" key="16">
    <source>
        <dbReference type="ARBA" id="ARBA00044743"/>
    </source>
</evidence>
<evidence type="ECO:0000256" key="17">
    <source>
        <dbReference type="ARBA" id="ARBA00049506"/>
    </source>
</evidence>
<dbReference type="GO" id="GO:0004553">
    <property type="term" value="F:hydrolase activity, hydrolyzing O-glycosyl compounds"/>
    <property type="evidence" value="ECO:0007669"/>
    <property type="project" value="InterPro"/>
</dbReference>
<dbReference type="AlphaFoldDB" id="A0A8H7D5S2"/>
<keyword evidence="20" id="KW-0732">Signal</keyword>
<evidence type="ECO:0000256" key="8">
    <source>
        <dbReference type="ARBA" id="ARBA00022692"/>
    </source>
</evidence>
<keyword evidence="11 19" id="KW-1133">Transmembrane helix</keyword>
<evidence type="ECO:0000256" key="4">
    <source>
        <dbReference type="ARBA" id="ARBA00011964"/>
    </source>
</evidence>
<protein>
    <recommendedName>
        <fullName evidence="5">Dol-P-Man:Man(5)GlcNAc(2)-PP-Dol alpha-1,3-mannosyltransferase</fullName>
        <ecNumber evidence="4">2.4.1.258</ecNumber>
    </recommendedName>
    <alternativeName>
        <fullName evidence="15">Dol-P-Man-dependent alpha(1-3)-mannosyltransferase</fullName>
    </alternativeName>
    <alternativeName>
        <fullName evidence="14">Dolichyl-P-Man:Man(5)GlcNAc(2)-PP-dolichyl mannosyltransferase</fullName>
    </alternativeName>
</protein>
<keyword evidence="6 22" id="KW-0328">Glycosyltransferase</keyword>
<reference evidence="22" key="1">
    <citation type="submission" date="2020-05" db="EMBL/GenBank/DDBJ databases">
        <title>Mycena genomes resolve the evolution of fungal bioluminescence.</title>
        <authorList>
            <person name="Tsai I.J."/>
        </authorList>
    </citation>
    <scope>NUCLEOTIDE SEQUENCE</scope>
    <source>
        <strain evidence="22">160909Yilan</strain>
    </source>
</reference>
<evidence type="ECO:0000256" key="15">
    <source>
        <dbReference type="ARBA" id="ARBA00030368"/>
    </source>
</evidence>
<evidence type="ECO:0000256" key="18">
    <source>
        <dbReference type="ARBA" id="ARBA00093457"/>
    </source>
</evidence>
<dbReference type="Gene3D" id="3.20.20.80">
    <property type="entry name" value="Glycosidases"/>
    <property type="match status" value="1"/>
</dbReference>
<dbReference type="SUPFAM" id="SSF51445">
    <property type="entry name" value="(Trans)glycosidases"/>
    <property type="match status" value="1"/>
</dbReference>
<accession>A0A8H7D5S2</accession>
<organism evidence="22 23">
    <name type="scientific">Mycena sanguinolenta</name>
    <dbReference type="NCBI Taxonomy" id="230812"/>
    <lineage>
        <taxon>Eukaryota</taxon>
        <taxon>Fungi</taxon>
        <taxon>Dikarya</taxon>
        <taxon>Basidiomycota</taxon>
        <taxon>Agaricomycotina</taxon>
        <taxon>Agaricomycetes</taxon>
        <taxon>Agaricomycetidae</taxon>
        <taxon>Agaricales</taxon>
        <taxon>Marasmiineae</taxon>
        <taxon>Mycenaceae</taxon>
        <taxon>Mycena</taxon>
    </lineage>
</organism>
<evidence type="ECO:0000256" key="1">
    <source>
        <dbReference type="ARBA" id="ARBA00004477"/>
    </source>
</evidence>
<evidence type="ECO:0000256" key="9">
    <source>
        <dbReference type="ARBA" id="ARBA00022801"/>
    </source>
</evidence>
<proteinExistence type="inferred from homology"/>
<keyword evidence="13" id="KW-0326">Glycosidase</keyword>
<dbReference type="GO" id="GO:0005789">
    <property type="term" value="C:endoplasmic reticulum membrane"/>
    <property type="evidence" value="ECO:0007669"/>
    <property type="project" value="UniProtKB-SubCell"/>
</dbReference>
<dbReference type="InterPro" id="IPR007873">
    <property type="entry name" value="Glycosyltransferase_ALG3"/>
</dbReference>
<evidence type="ECO:0000256" key="11">
    <source>
        <dbReference type="ARBA" id="ARBA00022989"/>
    </source>
</evidence>
<dbReference type="InterPro" id="IPR001547">
    <property type="entry name" value="Glyco_hydro_5"/>
</dbReference>
<keyword evidence="7 22" id="KW-0808">Transferase</keyword>
<comment type="subcellular location">
    <subcellularLocation>
        <location evidence="1">Endoplasmic reticulum membrane</location>
        <topology evidence="1">Multi-pass membrane protein</topology>
    </subcellularLocation>
</comment>
<evidence type="ECO:0000256" key="14">
    <source>
        <dbReference type="ARBA" id="ARBA00030065"/>
    </source>
</evidence>
<evidence type="ECO:0000256" key="5">
    <source>
        <dbReference type="ARBA" id="ARBA00015561"/>
    </source>
</evidence>
<dbReference type="InterPro" id="IPR017853">
    <property type="entry name" value="GH"/>
</dbReference>
<evidence type="ECO:0000256" key="20">
    <source>
        <dbReference type="SAM" id="SignalP"/>
    </source>
</evidence>
<gene>
    <name evidence="22" type="ORF">MSAN_00989300</name>
</gene>
<comment type="caution">
    <text evidence="22">The sequence shown here is derived from an EMBL/GenBank/DDBJ whole genome shotgun (WGS) entry which is preliminary data.</text>
</comment>
<dbReference type="Proteomes" id="UP000623467">
    <property type="component" value="Unassembled WGS sequence"/>
</dbReference>
<evidence type="ECO:0000256" key="13">
    <source>
        <dbReference type="ARBA" id="ARBA00023295"/>
    </source>
</evidence>
<evidence type="ECO:0000313" key="23">
    <source>
        <dbReference type="Proteomes" id="UP000623467"/>
    </source>
</evidence>
<evidence type="ECO:0000256" key="12">
    <source>
        <dbReference type="ARBA" id="ARBA00023136"/>
    </source>
</evidence>
<evidence type="ECO:0000256" key="10">
    <source>
        <dbReference type="ARBA" id="ARBA00022824"/>
    </source>
</evidence>
<dbReference type="OrthoDB" id="1887033at2759"/>
<dbReference type="PANTHER" id="PTHR12646:SF0">
    <property type="entry name" value="DOL-P-MAN:MAN(5)GLCNAC(2)-PP-DOL ALPHA-1,3-MANNOSYLTRANSFERASE"/>
    <property type="match status" value="1"/>
</dbReference>
<evidence type="ECO:0000256" key="3">
    <source>
        <dbReference type="ARBA" id="ARBA00005641"/>
    </source>
</evidence>
<feature type="signal peptide" evidence="20">
    <location>
        <begin position="1"/>
        <end position="21"/>
    </location>
</feature>
<dbReference type="FunFam" id="3.20.20.80:FF:000100">
    <property type="entry name" value="Glycoside hydrolase superfamily"/>
    <property type="match status" value="1"/>
</dbReference>
<dbReference type="Pfam" id="PF00150">
    <property type="entry name" value="Cellulase"/>
    <property type="match status" value="1"/>
</dbReference>
<name>A0A8H7D5S2_9AGAR</name>
<dbReference type="GO" id="GO:0052925">
    <property type="term" value="F:dol-P-Man:Man(5)GlcNAc(2)-PP-Dol alpha-1,3-mannosyltransferase activity"/>
    <property type="evidence" value="ECO:0007669"/>
    <property type="project" value="UniProtKB-EC"/>
</dbReference>
<keyword evidence="9" id="KW-0378">Hydrolase</keyword>
<feature type="transmembrane region" description="Helical" evidence="19">
    <location>
        <begin position="664"/>
        <end position="681"/>
    </location>
</feature>
<keyword evidence="23" id="KW-1185">Reference proteome</keyword>
<dbReference type="Pfam" id="PF05208">
    <property type="entry name" value="ALG3"/>
    <property type="match status" value="1"/>
</dbReference>
<dbReference type="EC" id="2.4.1.258" evidence="4"/>
<evidence type="ECO:0000313" key="22">
    <source>
        <dbReference type="EMBL" id="KAF7363339.1"/>
    </source>
</evidence>
<feature type="transmembrane region" description="Helical" evidence="19">
    <location>
        <begin position="499"/>
        <end position="523"/>
    </location>
</feature>
<dbReference type="PANTHER" id="PTHR12646">
    <property type="entry name" value="NOT56 - RELATED"/>
    <property type="match status" value="1"/>
</dbReference>
<comment type="catalytic activity">
    <reaction evidence="17">
        <text>an alpha-D-Man-(1-&gt;2)-alpha-D-Man-(1-&gt;2)-alpha-D-Man-(1-&gt;3)-[alpha-D-Man-(1-&gt;6)]-beta-D-Man-(1-&gt;4)-beta-D-GlcNAc-(1-&gt;4)-alpha-D-GlcNAc-diphospho-di-trans,poly-cis-dolichol + a di-trans,poly-cis-dolichyl beta-D-mannosyl phosphate = an alpha-D-Man-(1-&gt;2)-alpha-D-Man-(1-&gt;2)-alpha-D-Man-(1-&gt;3)-[alpha-D-Man-(1-&gt;3)-alpha-D-Man-(1-&gt;6)]-beta-D-Man-(1-&gt;4)-beta-D-GlcNAc-(1-&gt;4)-alpha-D-GlcNAc-diphospho-di-trans,poly-cis-dolichol + a di-trans,poly-cis-dolichyl phosphate + H(+)</text>
        <dbReference type="Rhea" id="RHEA:29527"/>
        <dbReference type="Rhea" id="RHEA-COMP:19498"/>
        <dbReference type="Rhea" id="RHEA-COMP:19501"/>
        <dbReference type="Rhea" id="RHEA-COMP:19516"/>
        <dbReference type="Rhea" id="RHEA-COMP:19517"/>
        <dbReference type="ChEBI" id="CHEBI:15378"/>
        <dbReference type="ChEBI" id="CHEBI:57683"/>
        <dbReference type="ChEBI" id="CHEBI:58211"/>
        <dbReference type="ChEBI" id="CHEBI:132515"/>
        <dbReference type="ChEBI" id="CHEBI:132516"/>
        <dbReference type="EC" id="2.4.1.258"/>
    </reaction>
    <physiologicalReaction direction="left-to-right" evidence="17">
        <dbReference type="Rhea" id="RHEA:29528"/>
    </physiologicalReaction>
</comment>
<feature type="transmembrane region" description="Helical" evidence="19">
    <location>
        <begin position="742"/>
        <end position="762"/>
    </location>
</feature>
<feature type="domain" description="Glycoside hydrolase family 5" evidence="21">
    <location>
        <begin position="95"/>
        <end position="369"/>
    </location>
</feature>
<dbReference type="EMBL" id="JACAZH010000007">
    <property type="protein sequence ID" value="KAF7363339.1"/>
    <property type="molecule type" value="Genomic_DNA"/>
</dbReference>
<keyword evidence="8 19" id="KW-0812">Transmembrane</keyword>
<dbReference type="GO" id="GO:0000272">
    <property type="term" value="P:polysaccharide catabolic process"/>
    <property type="evidence" value="ECO:0007669"/>
    <property type="project" value="InterPro"/>
</dbReference>
<evidence type="ECO:0000256" key="6">
    <source>
        <dbReference type="ARBA" id="ARBA00022676"/>
    </source>
</evidence>
<evidence type="ECO:0000256" key="19">
    <source>
        <dbReference type="SAM" id="Phobius"/>
    </source>
</evidence>
<evidence type="ECO:0000259" key="21">
    <source>
        <dbReference type="Pfam" id="PF00150"/>
    </source>
</evidence>
<evidence type="ECO:0000256" key="2">
    <source>
        <dbReference type="ARBA" id="ARBA00004922"/>
    </source>
</evidence>
<comment type="similarity">
    <text evidence="18">Belongs to the glycosyltransferase ALG3 family.</text>
</comment>
<keyword evidence="12 19" id="KW-0472">Membrane</keyword>
<evidence type="ECO:0000256" key="7">
    <source>
        <dbReference type="ARBA" id="ARBA00022679"/>
    </source>
</evidence>
<sequence>MHLCSIIVPFQIFVLLRAVEATSDTPDPVEAFPPFDQAKATVYRYRQQQGVNLGSWFVHENWITSSVFGQASGRKISEIDIASGSNARAVLEDHWDSFLDKDDFQSLANIGINTIRLPLGYWNLGPSFCQNTSFEPYASVYTNAWSHVVRAINWAGDVGIGVLVDLHGAPGSQNGQPHSGISDGIIGLFNNEANEARTLDVLTYLAQQLSSVSNVVGLQILNEPQDCDELLAFYNRTINAIRQVEGAENLPLYIHDGFNLQKYSDYVAQRRDFVVQDHHSYFVFTPSDDKKSASAHTQEIKTSISDSLTKAAANQRRNLIIGEWSCALTPQSLSQDSDESEEDARRNFCLAQLETYSNATAGWTFWTYKTDDCDTDPACRNPPGSFLSDLFPRDLDMKPSIRHRAQAIHYRRGNWDTSNTTAEERSSGRGYMDGFSTARLFCSAKSQLGFTEQLMLDNMKDLGSQVIAPGTESDYSSLPSNMLNRIQRYARLLLFDSRYFWWLAAVVILGDFLLSQLIVRFVAYTEIDWETYMVQTDVYLKGELDYSRITGPTGPLVYPAGHLHIHWLLHALTDAGKNIPLAQQIYAGLYILSPCPDLHDLLARRRGPQLGRIAIASQQAPAFHLLSAIIQRLLGRDAGFILKVLQIPVADNFQSTALSVKMSILLYLPALLVCLFMRHGLLGTLRHMVTLAAFNALLALQFLEEDYWAYLRSAFDLSRVFLFKWTVNWRMVGEETFLSSQWANGLLLGHISCLVAFGLFIWCKKDGGVWMVLKRGLRKPEEPASPRPLTADYIATILFTSNLIGIIFARSLHYQFYSWYAQQLPFLAWRTRYPIFVKIALIGAIEYSWNIFPSTPLSSTVLLVANTLLLSGIWTGYPNGLQ</sequence>
<comment type="pathway">
    <text evidence="2">Protein modification; protein glycosylation.</text>
</comment>
<comment type="function">
    <text evidence="16">Dol-P-Man:Man(5)GlcNAc(2)-PP-Dol alpha-1,3-mannosyltransferase that operates in the biosynthetic pathway of dolichol-linked oligosaccharides, the glycan precursors employed in protein asparagine (N)-glycosylation. The assembly of dolichol-linked oligosaccharides begins on the cytosolic side of the endoplasmic reticulum membrane and finishes in its lumen. The sequential addition of sugars to dolichol pyrophosphate produces dolichol-linked oligosaccharides containing fourteen sugars, including two GlcNAcs, nine mannoses and three glucoses. Once assembled, the oligosaccharide is transferred from the lipid to nascent proteins by oligosaccharyltransferases. In the lumen of the endoplasmic reticulum, adds the first dolichyl beta-D-mannosyl phosphate derived mannose in an alpha-1,3 linkage to Man(5)GlcNAc(2)-PP-dolichol to produce Man(6)GlcNAc(2)-PP-dolichol.</text>
</comment>
<dbReference type="UniPathway" id="UPA00378"/>
<comment type="similarity">
    <text evidence="3">Belongs to the glycosyl hydrolase 5 (cellulase A) family.</text>
</comment>